<protein>
    <recommendedName>
        <fullName evidence="3">TOG domain-containing protein</fullName>
    </recommendedName>
</protein>
<dbReference type="PANTHER" id="PTHR21567:SF87">
    <property type="entry name" value="CRESCERIN-LIKE PROTEIN CHE-12"/>
    <property type="match status" value="1"/>
</dbReference>
<dbReference type="EMBL" id="JNBR01001430">
    <property type="protein sequence ID" value="OQR87650.1"/>
    <property type="molecule type" value="Genomic_DNA"/>
</dbReference>
<evidence type="ECO:0000313" key="2">
    <source>
        <dbReference type="Proteomes" id="UP000243579"/>
    </source>
</evidence>
<gene>
    <name evidence="1" type="ORF">ACHHYP_08418</name>
</gene>
<dbReference type="Proteomes" id="UP000243579">
    <property type="component" value="Unassembled WGS sequence"/>
</dbReference>
<dbReference type="GO" id="GO:0008017">
    <property type="term" value="F:microtubule binding"/>
    <property type="evidence" value="ECO:0007669"/>
    <property type="project" value="TreeGrafter"/>
</dbReference>
<dbReference type="InterPro" id="IPR016024">
    <property type="entry name" value="ARM-type_fold"/>
</dbReference>
<name>A0A1V9YPQ1_ACHHY</name>
<accession>A0A1V9YPQ1</accession>
<dbReference type="GO" id="GO:0005881">
    <property type="term" value="C:cytoplasmic microtubule"/>
    <property type="evidence" value="ECO:0007669"/>
    <property type="project" value="TreeGrafter"/>
</dbReference>
<dbReference type="InterPro" id="IPR011989">
    <property type="entry name" value="ARM-like"/>
</dbReference>
<dbReference type="OrthoDB" id="166659at2759"/>
<evidence type="ECO:0008006" key="3">
    <source>
        <dbReference type="Google" id="ProtNLM"/>
    </source>
</evidence>
<dbReference type="GO" id="GO:0000226">
    <property type="term" value="P:microtubule cytoskeleton organization"/>
    <property type="evidence" value="ECO:0007669"/>
    <property type="project" value="TreeGrafter"/>
</dbReference>
<sequence>MKSAAILPPTLADLSSIESSDDVGDDKGVTVLATTELSPLADPANEIPAALRRIDDADWLVQYEAIEIFRRALVHHAAVAGEYVAAALGALTAASLNLRSATSKNALLALAECFEFADVRALSIAPVVQALMKRAACEKRFLRDAAMHAVTKLATHVATAPVLVALAAFSASKSAKLCTAACSGTMLCLTQMQRDGTILTPSQLITGQIVEILPPLARFRSGKDAKAREDALVSLQVAASFAGGNDIFEKLVSTSIGDKVVATKLLQAVIVSNKRKVLIKAPGLRVALQTRKQSAIVS</sequence>
<dbReference type="PANTHER" id="PTHR21567">
    <property type="entry name" value="CLASP"/>
    <property type="match status" value="1"/>
</dbReference>
<dbReference type="AlphaFoldDB" id="A0A1V9YPQ1"/>
<evidence type="ECO:0000313" key="1">
    <source>
        <dbReference type="EMBL" id="OQR87650.1"/>
    </source>
</evidence>
<dbReference type="SUPFAM" id="SSF48371">
    <property type="entry name" value="ARM repeat"/>
    <property type="match status" value="1"/>
</dbReference>
<comment type="caution">
    <text evidence="1">The sequence shown here is derived from an EMBL/GenBank/DDBJ whole genome shotgun (WGS) entry which is preliminary data.</text>
</comment>
<organism evidence="1 2">
    <name type="scientific">Achlya hypogyna</name>
    <name type="common">Oomycete</name>
    <name type="synonym">Protoachlya hypogyna</name>
    <dbReference type="NCBI Taxonomy" id="1202772"/>
    <lineage>
        <taxon>Eukaryota</taxon>
        <taxon>Sar</taxon>
        <taxon>Stramenopiles</taxon>
        <taxon>Oomycota</taxon>
        <taxon>Saprolegniomycetes</taxon>
        <taxon>Saprolegniales</taxon>
        <taxon>Achlyaceae</taxon>
        <taxon>Achlya</taxon>
    </lineage>
</organism>
<keyword evidence="2" id="KW-1185">Reference proteome</keyword>
<proteinExistence type="predicted"/>
<dbReference type="Gene3D" id="1.25.10.10">
    <property type="entry name" value="Leucine-rich Repeat Variant"/>
    <property type="match status" value="1"/>
</dbReference>
<reference evidence="1 2" key="1">
    <citation type="journal article" date="2014" name="Genome Biol. Evol.">
        <title>The secreted proteins of Achlya hypogyna and Thraustotheca clavata identify the ancestral oomycete secretome and reveal gene acquisitions by horizontal gene transfer.</title>
        <authorList>
            <person name="Misner I."/>
            <person name="Blouin N."/>
            <person name="Leonard G."/>
            <person name="Richards T.A."/>
            <person name="Lane C.E."/>
        </authorList>
    </citation>
    <scope>NUCLEOTIDE SEQUENCE [LARGE SCALE GENOMIC DNA]</scope>
    <source>
        <strain evidence="1 2">ATCC 48635</strain>
    </source>
</reference>